<reference evidence="2" key="1">
    <citation type="journal article" date="2019" name="Int. J. Syst. Evol. Microbiol.">
        <title>The Global Catalogue of Microorganisms (GCM) 10K type strain sequencing project: providing services to taxonomists for standard genome sequencing and annotation.</title>
        <authorList>
            <consortium name="The Broad Institute Genomics Platform"/>
            <consortium name="The Broad Institute Genome Sequencing Center for Infectious Disease"/>
            <person name="Wu L."/>
            <person name="Ma J."/>
        </authorList>
    </citation>
    <scope>NUCLEOTIDE SEQUENCE [LARGE SCALE GENOMIC DNA]</scope>
    <source>
        <strain evidence="2">JCM 15089</strain>
    </source>
</reference>
<dbReference type="Gene3D" id="2.120.10.30">
    <property type="entry name" value="TolB, C-terminal domain"/>
    <property type="match status" value="2"/>
</dbReference>
<dbReference type="Proteomes" id="UP001499951">
    <property type="component" value="Unassembled WGS sequence"/>
</dbReference>
<dbReference type="CDD" id="cd15482">
    <property type="entry name" value="Sialidase_non-viral"/>
    <property type="match status" value="1"/>
</dbReference>
<gene>
    <name evidence="1" type="ORF">GCM10008942_13690</name>
</gene>
<dbReference type="EMBL" id="BAAADD010000003">
    <property type="protein sequence ID" value="GAA0566510.1"/>
    <property type="molecule type" value="Genomic_DNA"/>
</dbReference>
<dbReference type="SUPFAM" id="SSF69304">
    <property type="entry name" value="Tricorn protease N-terminal domain"/>
    <property type="match status" value="1"/>
</dbReference>
<evidence type="ECO:0000313" key="2">
    <source>
        <dbReference type="Proteomes" id="UP001499951"/>
    </source>
</evidence>
<keyword evidence="2" id="KW-1185">Reference proteome</keyword>
<name>A0ABP3PI30_9PROT</name>
<sequence>MSKDKSWWEKRGTRDLEISVPVALCALGLASQLAVAAQTDVPVQNPTHWAPAGIASPLFESHAAFDPRTGDFLFVRSSKEFTGWHLLLSRCGDSGWTDPRPPAFAAPGLEADPFYTPDGRWLYFNSTRATGSSHSRDLDIWRMQRDAGGHWGAPERLPEPVNSASAEWFPRPGADGWLYFGSSRPGGLGKTDIWRARSDNRGLWRVENLGPSVNGSGNEYEPLPSPDGKRLIIATEDGYYESLRRGEAWLPRQRLGPQINANANEIGAVFSPKGHSLLFARDLKDNGSGEFFVWRLQGNEDWPPTCPHRPARF</sequence>
<dbReference type="RefSeq" id="WP_166933194.1">
    <property type="nucleotide sequence ID" value="NZ_BAAADD010000003.1"/>
</dbReference>
<accession>A0ABP3PI30</accession>
<organism evidence="1 2">
    <name type="scientific">Rhizomicrobium electricum</name>
    <dbReference type="NCBI Taxonomy" id="480070"/>
    <lineage>
        <taxon>Bacteria</taxon>
        <taxon>Pseudomonadati</taxon>
        <taxon>Pseudomonadota</taxon>
        <taxon>Alphaproteobacteria</taxon>
        <taxon>Micropepsales</taxon>
        <taxon>Micropepsaceae</taxon>
        <taxon>Rhizomicrobium</taxon>
    </lineage>
</organism>
<dbReference type="Pfam" id="PF07676">
    <property type="entry name" value="PD40"/>
    <property type="match status" value="4"/>
</dbReference>
<comment type="caution">
    <text evidence="1">The sequence shown here is derived from an EMBL/GenBank/DDBJ whole genome shotgun (WGS) entry which is preliminary data.</text>
</comment>
<dbReference type="InterPro" id="IPR011042">
    <property type="entry name" value="6-blade_b-propeller_TolB-like"/>
</dbReference>
<evidence type="ECO:0000313" key="1">
    <source>
        <dbReference type="EMBL" id="GAA0566510.1"/>
    </source>
</evidence>
<proteinExistence type="predicted"/>
<protein>
    <submittedName>
        <fullName evidence="1">Uncharacterized protein</fullName>
    </submittedName>
</protein>
<dbReference type="InterPro" id="IPR011659">
    <property type="entry name" value="WD40"/>
</dbReference>